<keyword evidence="5 7" id="KW-0040">ANK repeat</keyword>
<accession>A0A2P6PAZ8</accession>
<name>A0A2P6PAZ8_ROSCH</name>
<dbReference type="EMBL" id="PDCK01000045">
    <property type="protein sequence ID" value="PRQ19101.1"/>
    <property type="molecule type" value="Genomic_DNA"/>
</dbReference>
<dbReference type="Gramene" id="PRQ19101">
    <property type="protein sequence ID" value="PRQ19101"/>
    <property type="gene ID" value="RchiOBHm_Chr7g0213401"/>
</dbReference>
<dbReference type="PANTHER" id="PTHR24186:SF53">
    <property type="entry name" value="PGG DOMAIN-CONTAINING PROTEIN"/>
    <property type="match status" value="1"/>
</dbReference>
<dbReference type="InterPro" id="IPR026961">
    <property type="entry name" value="PGG_dom"/>
</dbReference>
<sequence length="639" mass="70572">MNPSDSAETESSPTSAYHAIILEETNAMFCSEWNQPKSIPVKKSLSGMDTKVFKEAREGNIDALREHSDYLHQILTPTKKTVLHVYIACVGSARLTESKELLKSAEAVREMLKMCQRLLLQPNESGDTVLHLAARHGRADIVGVLIQAAKDWHGDLEEGITSKEVCYQFLIRRRNEEKNTALHEAVRFNHLDVVKILTGEDPEFLYSANDAGETPVYMAAERGYRRLVFEILDTCTSSSYQGPDGLTALHVAAAYGYDQITRRLLEKEMTLATAADGEGYTPLHIAACSGHVSIVKQILECDKSTAYIGDIIYKLTPVHCAAYAGHVDVLKLLIFYCPDSFELVATEGLNALHFAIIGNQYKVEEFVRKDPWLSSVLLNSKNYVGNTPLHQIATSEKYEGLKFISDSRVDKMAFNTKNKNALDIILKSMDSQWKRNLYQGLEKSGARVGQRKSRDKDGGTKDHVSKGDEESKHKEIKESHLVVSTLIATVTFAAGITVPGGYQSEKGPDQGLAVLSRYGPFEAFVITNTLAMILSSCAVMIRFFLSLKGYHGPSSLSVPISCTFSALIAMVAAFLTGVYAVLGGRSSLGLAITVCVLGSVFFPVLGFVSISPAFNTFRKLAFHLAIRIVEWLGLEYYFF</sequence>
<organism evidence="11 12">
    <name type="scientific">Rosa chinensis</name>
    <name type="common">China rose</name>
    <dbReference type="NCBI Taxonomy" id="74649"/>
    <lineage>
        <taxon>Eukaryota</taxon>
        <taxon>Viridiplantae</taxon>
        <taxon>Streptophyta</taxon>
        <taxon>Embryophyta</taxon>
        <taxon>Tracheophyta</taxon>
        <taxon>Spermatophyta</taxon>
        <taxon>Magnoliopsida</taxon>
        <taxon>eudicotyledons</taxon>
        <taxon>Gunneridae</taxon>
        <taxon>Pentapetalae</taxon>
        <taxon>rosids</taxon>
        <taxon>fabids</taxon>
        <taxon>Rosales</taxon>
        <taxon>Rosaceae</taxon>
        <taxon>Rosoideae</taxon>
        <taxon>Rosoideae incertae sedis</taxon>
        <taxon>Rosa</taxon>
    </lineage>
</organism>
<feature type="transmembrane region" description="Helical" evidence="9">
    <location>
        <begin position="557"/>
        <end position="582"/>
    </location>
</feature>
<evidence type="ECO:0000256" key="8">
    <source>
        <dbReference type="SAM" id="MobiDB-lite"/>
    </source>
</evidence>
<dbReference type="Pfam" id="PF12796">
    <property type="entry name" value="Ank_2"/>
    <property type="match status" value="2"/>
</dbReference>
<dbReference type="PANTHER" id="PTHR24186">
    <property type="entry name" value="PROTEIN PHOSPHATASE 1 REGULATORY SUBUNIT"/>
    <property type="match status" value="1"/>
</dbReference>
<feature type="transmembrane region" description="Helical" evidence="9">
    <location>
        <begin position="588"/>
        <end position="608"/>
    </location>
</feature>
<evidence type="ECO:0000259" key="10">
    <source>
        <dbReference type="Pfam" id="PF13962"/>
    </source>
</evidence>
<feature type="transmembrane region" description="Helical" evidence="9">
    <location>
        <begin position="523"/>
        <end position="545"/>
    </location>
</feature>
<evidence type="ECO:0000313" key="12">
    <source>
        <dbReference type="Proteomes" id="UP000238479"/>
    </source>
</evidence>
<evidence type="ECO:0000256" key="1">
    <source>
        <dbReference type="ARBA" id="ARBA00004141"/>
    </source>
</evidence>
<keyword evidence="6 9" id="KW-0472">Membrane</keyword>
<comment type="subcellular location">
    <subcellularLocation>
        <location evidence="1">Membrane</location>
        <topology evidence="1">Multi-pass membrane protein</topology>
    </subcellularLocation>
</comment>
<feature type="domain" description="PGG" evidence="10">
    <location>
        <begin position="472"/>
        <end position="581"/>
    </location>
</feature>
<evidence type="ECO:0000256" key="5">
    <source>
        <dbReference type="ARBA" id="ARBA00023043"/>
    </source>
</evidence>
<protein>
    <submittedName>
        <fullName evidence="11">Putative ankyrin repeat-containing domain, PGG domain, protein accelerated cell death 6</fullName>
    </submittedName>
</protein>
<feature type="repeat" description="ANK" evidence="7">
    <location>
        <begin position="125"/>
        <end position="151"/>
    </location>
</feature>
<dbReference type="AlphaFoldDB" id="A0A2P6PAZ8"/>
<feature type="region of interest" description="Disordered" evidence="8">
    <location>
        <begin position="444"/>
        <end position="475"/>
    </location>
</feature>
<dbReference type="PROSITE" id="PS50297">
    <property type="entry name" value="ANK_REP_REGION"/>
    <property type="match status" value="3"/>
</dbReference>
<keyword evidence="4 9" id="KW-1133">Transmembrane helix</keyword>
<dbReference type="InterPro" id="IPR036770">
    <property type="entry name" value="Ankyrin_rpt-contain_sf"/>
</dbReference>
<dbReference type="OMA" id="HEAMIHE"/>
<comment type="caution">
    <text evidence="11">The sequence shown here is derived from an EMBL/GenBank/DDBJ whole genome shotgun (WGS) entry which is preliminary data.</text>
</comment>
<evidence type="ECO:0000313" key="11">
    <source>
        <dbReference type="EMBL" id="PRQ19101.1"/>
    </source>
</evidence>
<evidence type="ECO:0000256" key="7">
    <source>
        <dbReference type="PROSITE-ProRule" id="PRU00023"/>
    </source>
</evidence>
<gene>
    <name evidence="11" type="ORF">RchiOBHm_Chr7g0213401</name>
</gene>
<proteinExistence type="predicted"/>
<dbReference type="GO" id="GO:0005886">
    <property type="term" value="C:plasma membrane"/>
    <property type="evidence" value="ECO:0007669"/>
    <property type="project" value="TreeGrafter"/>
</dbReference>
<feature type="transmembrane region" description="Helical" evidence="9">
    <location>
        <begin position="481"/>
        <end position="503"/>
    </location>
</feature>
<dbReference type="Proteomes" id="UP000238479">
    <property type="component" value="Chromosome 7"/>
</dbReference>
<evidence type="ECO:0000256" key="9">
    <source>
        <dbReference type="SAM" id="Phobius"/>
    </source>
</evidence>
<dbReference type="Gene3D" id="1.25.40.20">
    <property type="entry name" value="Ankyrin repeat-containing domain"/>
    <property type="match status" value="1"/>
</dbReference>
<feature type="repeat" description="ANK" evidence="7">
    <location>
        <begin position="278"/>
        <end position="300"/>
    </location>
</feature>
<dbReference type="InterPro" id="IPR002110">
    <property type="entry name" value="Ankyrin_rpt"/>
</dbReference>
<evidence type="ECO:0000256" key="4">
    <source>
        <dbReference type="ARBA" id="ARBA00022989"/>
    </source>
</evidence>
<evidence type="ECO:0000256" key="3">
    <source>
        <dbReference type="ARBA" id="ARBA00022737"/>
    </source>
</evidence>
<keyword evidence="2 9" id="KW-0812">Transmembrane</keyword>
<dbReference type="PROSITE" id="PS50088">
    <property type="entry name" value="ANK_REPEAT"/>
    <property type="match status" value="3"/>
</dbReference>
<keyword evidence="12" id="KW-1185">Reference proteome</keyword>
<dbReference type="SUPFAM" id="SSF48403">
    <property type="entry name" value="Ankyrin repeat"/>
    <property type="match status" value="2"/>
</dbReference>
<feature type="compositionally biased region" description="Basic and acidic residues" evidence="8">
    <location>
        <begin position="452"/>
        <end position="475"/>
    </location>
</feature>
<dbReference type="SMART" id="SM00248">
    <property type="entry name" value="ANK"/>
    <property type="match status" value="8"/>
</dbReference>
<dbReference type="STRING" id="74649.A0A2P6PAZ8"/>
<evidence type="ECO:0000256" key="2">
    <source>
        <dbReference type="ARBA" id="ARBA00022692"/>
    </source>
</evidence>
<feature type="repeat" description="ANK" evidence="7">
    <location>
        <begin position="244"/>
        <end position="276"/>
    </location>
</feature>
<dbReference type="OrthoDB" id="1164686at2759"/>
<dbReference type="Pfam" id="PF13962">
    <property type="entry name" value="PGG"/>
    <property type="match status" value="1"/>
</dbReference>
<reference evidence="11 12" key="1">
    <citation type="journal article" date="2018" name="Nat. Genet.">
        <title>The Rosa genome provides new insights in the design of modern roses.</title>
        <authorList>
            <person name="Bendahmane M."/>
        </authorList>
    </citation>
    <scope>NUCLEOTIDE SEQUENCE [LARGE SCALE GENOMIC DNA]</scope>
    <source>
        <strain evidence="12">cv. Old Blush</strain>
    </source>
</reference>
<evidence type="ECO:0000256" key="6">
    <source>
        <dbReference type="ARBA" id="ARBA00023136"/>
    </source>
</evidence>
<keyword evidence="3" id="KW-0677">Repeat</keyword>
<dbReference type="Pfam" id="PF00023">
    <property type="entry name" value="Ank"/>
    <property type="match status" value="2"/>
</dbReference>